<proteinExistence type="predicted"/>
<feature type="domain" description="WCX" evidence="2">
    <location>
        <begin position="244"/>
        <end position="318"/>
    </location>
</feature>
<dbReference type="InterPro" id="IPR057727">
    <property type="entry name" value="WCX_dom"/>
</dbReference>
<organism evidence="3 4">
    <name type="scientific">Chlorobium limicola (strain DSM 245 / NBRC 103803 / 6330)</name>
    <dbReference type="NCBI Taxonomy" id="290315"/>
    <lineage>
        <taxon>Bacteria</taxon>
        <taxon>Pseudomonadati</taxon>
        <taxon>Chlorobiota</taxon>
        <taxon>Chlorobiia</taxon>
        <taxon>Chlorobiales</taxon>
        <taxon>Chlorobiaceae</taxon>
        <taxon>Chlorobium/Pelodictyon group</taxon>
        <taxon>Chlorobium</taxon>
    </lineage>
</organism>
<dbReference type="EMBL" id="CP001097">
    <property type="protein sequence ID" value="ACD89530.1"/>
    <property type="molecule type" value="Genomic_DNA"/>
</dbReference>
<reference evidence="3 4" key="1">
    <citation type="submission" date="2008-05" db="EMBL/GenBank/DDBJ databases">
        <title>Complete sequence of Chlorobium limicola DSM 245.</title>
        <authorList>
            <consortium name="US DOE Joint Genome Institute"/>
            <person name="Lucas S."/>
            <person name="Copeland A."/>
            <person name="Lapidus A."/>
            <person name="Glavina del Rio T."/>
            <person name="Dalin E."/>
            <person name="Tice H."/>
            <person name="Bruce D."/>
            <person name="Goodwin L."/>
            <person name="Pitluck S."/>
            <person name="Schmutz J."/>
            <person name="Larimer F."/>
            <person name="Land M."/>
            <person name="Hauser L."/>
            <person name="Kyrpides N."/>
            <person name="Ovchinnikova G."/>
            <person name="Zhao F."/>
            <person name="Li T."/>
            <person name="Liu Z."/>
            <person name="Overmann J."/>
            <person name="Bryant D.A."/>
            <person name="Richardson P."/>
        </authorList>
    </citation>
    <scope>NUCLEOTIDE SEQUENCE [LARGE SCALE GENOMIC DNA]</scope>
    <source>
        <strain evidence="4">DSM 245 / NBRC 103803 / 6330</strain>
    </source>
</reference>
<dbReference type="PROSITE" id="PS52050">
    <property type="entry name" value="WYL"/>
    <property type="match status" value="1"/>
</dbReference>
<accession>B3EFZ7</accession>
<dbReference type="Gene3D" id="1.10.10.10">
    <property type="entry name" value="Winged helix-like DNA-binding domain superfamily/Winged helix DNA-binding domain"/>
    <property type="match status" value="1"/>
</dbReference>
<evidence type="ECO:0000259" key="2">
    <source>
        <dbReference type="Pfam" id="PF25583"/>
    </source>
</evidence>
<dbReference type="RefSeq" id="WP_012465411.1">
    <property type="nucleotide sequence ID" value="NC_010803.1"/>
</dbReference>
<feature type="domain" description="WYL" evidence="1">
    <location>
        <begin position="144"/>
        <end position="212"/>
    </location>
</feature>
<dbReference type="Pfam" id="PF25583">
    <property type="entry name" value="WCX"/>
    <property type="match status" value="1"/>
</dbReference>
<dbReference type="Proteomes" id="UP000008841">
    <property type="component" value="Chromosome"/>
</dbReference>
<dbReference type="OrthoDB" id="43316at2"/>
<dbReference type="eggNOG" id="COG2378">
    <property type="taxonomic scope" value="Bacteria"/>
</dbReference>
<evidence type="ECO:0000313" key="4">
    <source>
        <dbReference type="Proteomes" id="UP000008841"/>
    </source>
</evidence>
<dbReference type="PANTHER" id="PTHR34580">
    <property type="match status" value="1"/>
</dbReference>
<dbReference type="InterPro" id="IPR051534">
    <property type="entry name" value="CBASS_pafABC_assoc_protein"/>
</dbReference>
<protein>
    <recommendedName>
        <fullName evidence="5">WYL domain-containing protein</fullName>
    </recommendedName>
</protein>
<dbReference type="PANTHER" id="PTHR34580:SF9">
    <property type="entry name" value="SLL5097 PROTEIN"/>
    <property type="match status" value="1"/>
</dbReference>
<dbReference type="AlphaFoldDB" id="B3EFZ7"/>
<dbReference type="KEGG" id="cli:Clim_0437"/>
<evidence type="ECO:0000259" key="1">
    <source>
        <dbReference type="Pfam" id="PF13280"/>
    </source>
</evidence>
<sequence>MRQSRPPLVRMQHIDRELRNNCYPNCTTVARYFEASRKTIQRDIEYMRDLLHAPIEYDKKKKGYFYNKEWTFMPSTFLDRQEAEALKATKKVLSQYQGTPYYQEISSALDKILQYLPASHSENGILDIYSFEQTASSEIDTKSFTLLDEAIRNNRKIGITYHASSKQAETERTVHPYRLHYDQSKSTWYLIAFCELRQATRTFAVNRIRSITPCATGFTIPESFSIEKYLEQTFDQCAGVEEQAIVIRFTPYQSQWIKEHRWHPTQQIEEHEDGSITLHMKVSALDAVKRWVMRYGKEAEVLEPEELRDMIRDEVRVMGAMYAMIL</sequence>
<evidence type="ECO:0000313" key="3">
    <source>
        <dbReference type="EMBL" id="ACD89530.1"/>
    </source>
</evidence>
<gene>
    <name evidence="3" type="ordered locus">Clim_0437</name>
</gene>
<name>B3EFZ7_CHLL2</name>
<dbReference type="STRING" id="290315.Clim_0437"/>
<evidence type="ECO:0008006" key="5">
    <source>
        <dbReference type="Google" id="ProtNLM"/>
    </source>
</evidence>
<dbReference type="InterPro" id="IPR026881">
    <property type="entry name" value="WYL_dom"/>
</dbReference>
<dbReference type="HOGENOM" id="CLU_041141_4_1_10"/>
<dbReference type="InterPro" id="IPR036388">
    <property type="entry name" value="WH-like_DNA-bd_sf"/>
</dbReference>
<dbReference type="Pfam" id="PF13280">
    <property type="entry name" value="WYL"/>
    <property type="match status" value="1"/>
</dbReference>